<dbReference type="BioCyc" id="ABAU509170:GCL9-973-MONOMER"/>
<keyword evidence="1" id="KW-1133">Transmembrane helix</keyword>
<keyword evidence="1" id="KW-0812">Transmembrane</keyword>
<sequence length="50" mass="5960">MRRLLFMTHNAVLLKTIMTFLILALLVFSIVLWKQTPDLFEYFNQAFCAH</sequence>
<dbReference type="AlphaFoldDB" id="B0VUV4"/>
<keyword evidence="1" id="KW-0472">Membrane</keyword>
<proteinExistence type="predicted"/>
<dbReference type="KEGG" id="abm:ABSDF1196"/>
<reference evidence="2 3" key="1">
    <citation type="journal article" date="2008" name="PLoS ONE">
        <title>Comparative analysis of Acinetobacters: three genomes for three lifestyles.</title>
        <authorList>
            <person name="Vallenet D."/>
            <person name="Nordmann P."/>
            <person name="Barbe V."/>
            <person name="Poirel L."/>
            <person name="Mangenot S."/>
            <person name="Bataille E."/>
            <person name="Dossat C."/>
            <person name="Gas S."/>
            <person name="Kreimeyer A."/>
            <person name="Lenoble P."/>
            <person name="Oztas S."/>
            <person name="Poulain J."/>
            <person name="Segurens B."/>
            <person name="Robert C."/>
            <person name="Abergel C."/>
            <person name="Claverie J.M."/>
            <person name="Raoult D."/>
            <person name="Medigue C."/>
            <person name="Weissenbach J."/>
            <person name="Cruveiller S."/>
        </authorList>
    </citation>
    <scope>NUCLEOTIDE SEQUENCE [LARGE SCALE GENOMIC DNA]</scope>
    <source>
        <strain evidence="2 3">SDF</strain>
    </source>
</reference>
<feature type="transmembrane region" description="Helical" evidence="1">
    <location>
        <begin position="12"/>
        <end position="33"/>
    </location>
</feature>
<name>B0VUV4_ACIBS</name>
<organism evidence="2 3">
    <name type="scientific">Acinetobacter baumannii (strain SDF)</name>
    <dbReference type="NCBI Taxonomy" id="509170"/>
    <lineage>
        <taxon>Bacteria</taxon>
        <taxon>Pseudomonadati</taxon>
        <taxon>Pseudomonadota</taxon>
        <taxon>Gammaproteobacteria</taxon>
        <taxon>Moraxellales</taxon>
        <taxon>Moraxellaceae</taxon>
        <taxon>Acinetobacter</taxon>
        <taxon>Acinetobacter calcoaceticus/baumannii complex</taxon>
    </lineage>
</organism>
<evidence type="ECO:0008006" key="4">
    <source>
        <dbReference type="Google" id="ProtNLM"/>
    </source>
</evidence>
<evidence type="ECO:0000313" key="3">
    <source>
        <dbReference type="Proteomes" id="UP000001741"/>
    </source>
</evidence>
<dbReference type="Proteomes" id="UP000001741">
    <property type="component" value="Chromosome"/>
</dbReference>
<protein>
    <recommendedName>
        <fullName evidence="4">Signal pepetide</fullName>
    </recommendedName>
</protein>
<evidence type="ECO:0000256" key="1">
    <source>
        <dbReference type="SAM" id="Phobius"/>
    </source>
</evidence>
<dbReference type="HOGENOM" id="CLU_217792_0_0_6"/>
<evidence type="ECO:0000313" key="2">
    <source>
        <dbReference type="EMBL" id="CAP00546.1"/>
    </source>
</evidence>
<gene>
    <name evidence="2" type="ordered locus">ABSDF1196</name>
</gene>
<accession>B0VUV4</accession>
<dbReference type="EMBL" id="CU468230">
    <property type="protein sequence ID" value="CAP00546.1"/>
    <property type="molecule type" value="Genomic_DNA"/>
</dbReference>